<keyword evidence="4 6" id="KW-0472">Membrane</keyword>
<keyword evidence="3 6" id="KW-1133">Transmembrane helix</keyword>
<dbReference type="GO" id="GO:0006882">
    <property type="term" value="P:intracellular zinc ion homeostasis"/>
    <property type="evidence" value="ECO:0007669"/>
    <property type="project" value="TreeGrafter"/>
</dbReference>
<evidence type="ECO:0000256" key="2">
    <source>
        <dbReference type="ARBA" id="ARBA00022692"/>
    </source>
</evidence>
<feature type="signal peptide" evidence="7">
    <location>
        <begin position="1"/>
        <end position="25"/>
    </location>
</feature>
<feature type="transmembrane region" description="Helical" evidence="6">
    <location>
        <begin position="183"/>
        <end position="205"/>
    </location>
</feature>
<feature type="region of interest" description="Disordered" evidence="5">
    <location>
        <begin position="155"/>
        <end position="176"/>
    </location>
</feature>
<sequence length="563" mass="59232">MAYRSSLVFLLGLTILQWACHLVCSFDWEYVEVHSFSADSEYTLEIQKGGGDYSEESLSVFFVAVDDTDAHGLEEAEDHLAEDNDHEAVYVSNGNGLTLRQDELLLTLVLDNENDETVFTFETLDASGYALFFQHSPDELDFTLKDASGTTLVAELSESSTEDHDHSTEEDHDEDELEVSSTVWGLVIGANVLAGAAAMVGLVLFSLMRGMGDRTKAIAMQLATAFGSGALLSAAIVHLIPEGYALIESFVDGEQLGTNAGLTILGGLMFSLILHMAIQHKHAAVDAEPGCSVKEERAAVAPTSTFEASPGGDDVVEMALEAEAVEGPPEAQVHVEGDSCDDECGLAATNEVGDCNDCAEEGGGRLRQGRSAVKLLAALPRVGPVRGVRPQAWNLVLGDCICNGLDGMVIAVAFAGCDSSMGWIVFGAVMSHEIPQEIGDFFVLIDSGLSFGQALLANLFSGVCAIFGGIIVLLLNSSLTADVVGYMLLFGSGMFLFAGAAELLPELLAAPGGPKLAVARAAMVALGAAAVVVSLMSHAHCDAGFLGAAHAHHDDHGDTHDDH</sequence>
<dbReference type="AlphaFoldDB" id="A0A6V1U7C3"/>
<feature type="transmembrane region" description="Helical" evidence="6">
    <location>
        <begin position="260"/>
        <end position="278"/>
    </location>
</feature>
<name>A0A6V1U7C3_HETAK</name>
<organism evidence="8">
    <name type="scientific">Heterosigma akashiwo</name>
    <name type="common">Chromophytic alga</name>
    <name type="synonym">Heterosigma carterae</name>
    <dbReference type="NCBI Taxonomy" id="2829"/>
    <lineage>
        <taxon>Eukaryota</taxon>
        <taxon>Sar</taxon>
        <taxon>Stramenopiles</taxon>
        <taxon>Ochrophyta</taxon>
        <taxon>Raphidophyceae</taxon>
        <taxon>Chattonellales</taxon>
        <taxon>Chattonellaceae</taxon>
        <taxon>Heterosigma</taxon>
    </lineage>
</organism>
<feature type="transmembrane region" description="Helical" evidence="6">
    <location>
        <begin position="516"/>
        <end position="536"/>
    </location>
</feature>
<feature type="chain" id="PRO_5030160829" evidence="7">
    <location>
        <begin position="26"/>
        <end position="563"/>
    </location>
</feature>
<feature type="transmembrane region" description="Helical" evidence="6">
    <location>
        <begin position="483"/>
        <end position="504"/>
    </location>
</feature>
<dbReference type="PANTHER" id="PTHR16950">
    <property type="entry name" value="ZINC TRANSPORTER SLC39A7 HISTIDINE-RICH MEMBRANE PROTEIN KE4"/>
    <property type="match status" value="1"/>
</dbReference>
<keyword evidence="2 6" id="KW-0812">Transmembrane</keyword>
<comment type="subcellular location">
    <subcellularLocation>
        <location evidence="1">Membrane</location>
        <topology evidence="1">Multi-pass membrane protein</topology>
    </subcellularLocation>
</comment>
<protein>
    <submittedName>
        <fullName evidence="8">Uncharacterized protein</fullName>
    </submittedName>
</protein>
<accession>A0A6V1U7C3</accession>
<gene>
    <name evidence="8" type="ORF">HAKA00212_LOCUS19963</name>
</gene>
<dbReference type="Pfam" id="PF02535">
    <property type="entry name" value="Zip"/>
    <property type="match status" value="1"/>
</dbReference>
<evidence type="ECO:0000256" key="4">
    <source>
        <dbReference type="ARBA" id="ARBA00023136"/>
    </source>
</evidence>
<proteinExistence type="predicted"/>
<keyword evidence="7" id="KW-0732">Signal</keyword>
<dbReference type="InterPro" id="IPR003689">
    <property type="entry name" value="ZIP"/>
</dbReference>
<dbReference type="EMBL" id="HBIU01044270">
    <property type="protein sequence ID" value="CAE0641138.1"/>
    <property type="molecule type" value="Transcribed_RNA"/>
</dbReference>
<dbReference type="GO" id="GO:0016020">
    <property type="term" value="C:membrane"/>
    <property type="evidence" value="ECO:0007669"/>
    <property type="project" value="UniProtKB-SubCell"/>
</dbReference>
<evidence type="ECO:0000256" key="7">
    <source>
        <dbReference type="SAM" id="SignalP"/>
    </source>
</evidence>
<dbReference type="PANTHER" id="PTHR16950:SF16">
    <property type="entry name" value="ZINC TRANSPORTER ZIP13"/>
    <property type="match status" value="1"/>
</dbReference>
<feature type="transmembrane region" description="Helical" evidence="6">
    <location>
        <begin position="217"/>
        <end position="240"/>
    </location>
</feature>
<evidence type="ECO:0000256" key="5">
    <source>
        <dbReference type="SAM" id="MobiDB-lite"/>
    </source>
</evidence>
<feature type="transmembrane region" description="Helical" evidence="6">
    <location>
        <begin position="455"/>
        <end position="477"/>
    </location>
</feature>
<evidence type="ECO:0000256" key="3">
    <source>
        <dbReference type="ARBA" id="ARBA00022989"/>
    </source>
</evidence>
<reference evidence="8" key="1">
    <citation type="submission" date="2021-01" db="EMBL/GenBank/DDBJ databases">
        <authorList>
            <person name="Corre E."/>
            <person name="Pelletier E."/>
            <person name="Niang G."/>
            <person name="Scheremetjew M."/>
            <person name="Finn R."/>
            <person name="Kale V."/>
            <person name="Holt S."/>
            <person name="Cochrane G."/>
            <person name="Meng A."/>
            <person name="Brown T."/>
            <person name="Cohen L."/>
        </authorList>
    </citation>
    <scope>NUCLEOTIDE SEQUENCE</scope>
    <source>
        <strain evidence="8">CCMP3107</strain>
    </source>
</reference>
<evidence type="ECO:0000313" key="8">
    <source>
        <dbReference type="EMBL" id="CAE0641138.1"/>
    </source>
</evidence>
<dbReference type="GO" id="GO:0005385">
    <property type="term" value="F:zinc ion transmembrane transporter activity"/>
    <property type="evidence" value="ECO:0007669"/>
    <property type="project" value="TreeGrafter"/>
</dbReference>
<evidence type="ECO:0000256" key="1">
    <source>
        <dbReference type="ARBA" id="ARBA00004141"/>
    </source>
</evidence>
<evidence type="ECO:0000256" key="6">
    <source>
        <dbReference type="SAM" id="Phobius"/>
    </source>
</evidence>